<dbReference type="EMBL" id="MN739455">
    <property type="protein sequence ID" value="QHT05479.1"/>
    <property type="molecule type" value="Genomic_DNA"/>
</dbReference>
<sequence length="368" mass="43174">MDSDFEQVSGERMINDIRDISEFKTISFSGYKKTDVKKQLLDSLYKSKIEQSCYWCAELLCAGHFMEVWECILFYLGKHIHLGNPKLAIYIDSRFQVFRNIMVQGLYYDELQLRNSPTIRNMFAEICCVFATSPKKPCFEPVKLNKQEEFDMTQISLKLKAPDNTFLEPIMRKKDPKELSIAVNEFTYHISSSETHNPNMALACYWVEWIISFDQICKKKKQAIVADTREKIPVEYKHQKEVIWIIWDSLFYTTRDDPFSQKVLQSILNLFCLKFTPGSIRKRVHLLYFAISIVTEPYRRNIPMIVHKETIENTLVEISSIYKQIKKTEQSPQTDYLFAGLHDPNNVQKSLHKIELVNSILPNFSQSI</sequence>
<reference evidence="1" key="1">
    <citation type="journal article" date="2020" name="Nature">
        <title>Giant virus diversity and host interactions through global metagenomics.</title>
        <authorList>
            <person name="Schulz F."/>
            <person name="Roux S."/>
            <person name="Paez-Espino D."/>
            <person name="Jungbluth S."/>
            <person name="Walsh D.A."/>
            <person name="Denef V.J."/>
            <person name="McMahon K.D."/>
            <person name="Konstantinidis K.T."/>
            <person name="Eloe-Fadrosh E.A."/>
            <person name="Kyrpides N.C."/>
            <person name="Woyke T."/>
        </authorList>
    </citation>
    <scope>NUCLEOTIDE SEQUENCE</scope>
    <source>
        <strain evidence="1">GVMAG-M-3300021375-17</strain>
    </source>
</reference>
<organism evidence="1">
    <name type="scientific">viral metagenome</name>
    <dbReference type="NCBI Taxonomy" id="1070528"/>
    <lineage>
        <taxon>unclassified sequences</taxon>
        <taxon>metagenomes</taxon>
        <taxon>organismal metagenomes</taxon>
    </lineage>
</organism>
<name>A0A6C0CP37_9ZZZZ</name>
<proteinExistence type="predicted"/>
<dbReference type="AlphaFoldDB" id="A0A6C0CP37"/>
<accession>A0A6C0CP37</accession>
<evidence type="ECO:0000313" key="1">
    <source>
        <dbReference type="EMBL" id="QHT05479.1"/>
    </source>
</evidence>
<protein>
    <submittedName>
        <fullName evidence="1">Uncharacterized protein</fullName>
    </submittedName>
</protein>